<feature type="signal peptide" evidence="4">
    <location>
        <begin position="1"/>
        <end position="28"/>
    </location>
</feature>
<dbReference type="PANTHER" id="PTHR46847">
    <property type="entry name" value="D-ALLOSE-BINDING PERIPLASMIC PROTEIN-RELATED"/>
    <property type="match status" value="1"/>
</dbReference>
<comment type="similarity">
    <text evidence="2">Belongs to the bacterial solute-binding protein 2 family.</text>
</comment>
<sequence>MSLTTRRSCRFAAVATLSLMFLFGCSSKTDTAGTGEGSGADGAGKPVIGFVQTGSEGDWRKAHTESVREAAEAAGYELRFADGQAKQENQIKALSSFVAQGVDGIILAPLVETGWDNVLEKAKKRNIPVLILDRQVDVKDDSLYVTYIGADTYNEGRLAAEWLIEKTGGKAKVVELQGTPGASPTINRFNGFRDVIGDQPGIEIIASQSGDFRRSKGKEVMEAFLKKHGDEIEVVYAHNDDMAIGAIQAIEDAGKKPGDDIILVSIDGVRSAFEAMVEGKLNCTVECNPLQGPMAFEAMGKILAGDIGDMPKKQMIKDEVYERETAKDVIGSRKY</sequence>
<comment type="caution">
    <text evidence="6">The sequence shown here is derived from an EMBL/GenBank/DDBJ whole genome shotgun (WGS) entry which is preliminary data.</text>
</comment>
<reference evidence="6 7" key="1">
    <citation type="submission" date="2020-08" db="EMBL/GenBank/DDBJ databases">
        <title>Genomic Encyclopedia of Type Strains, Phase III (KMG-III): the genomes of soil and plant-associated and newly described type strains.</title>
        <authorList>
            <person name="Whitman W."/>
        </authorList>
    </citation>
    <scope>NUCLEOTIDE SEQUENCE [LARGE SCALE GENOMIC DNA]</scope>
    <source>
        <strain evidence="6 7">CECT 8075</strain>
    </source>
</reference>
<dbReference type="AlphaFoldDB" id="A0A7W5DY86"/>
<dbReference type="Gene3D" id="3.40.50.2300">
    <property type="match status" value="2"/>
</dbReference>
<dbReference type="InterPro" id="IPR028082">
    <property type="entry name" value="Peripla_BP_I"/>
</dbReference>
<evidence type="ECO:0000259" key="5">
    <source>
        <dbReference type="Pfam" id="PF13407"/>
    </source>
</evidence>
<accession>A0A7W5DY86</accession>
<dbReference type="CDD" id="cd06309">
    <property type="entry name" value="PBP1_galactofuranose_YtfQ-like"/>
    <property type="match status" value="1"/>
</dbReference>
<dbReference type="GO" id="GO:0030246">
    <property type="term" value="F:carbohydrate binding"/>
    <property type="evidence" value="ECO:0007669"/>
    <property type="project" value="UniProtKB-ARBA"/>
</dbReference>
<name>A0A7W5DY86_9BACT</name>
<evidence type="ECO:0000256" key="2">
    <source>
        <dbReference type="ARBA" id="ARBA00007639"/>
    </source>
</evidence>
<proteinExistence type="inferred from homology"/>
<evidence type="ECO:0000256" key="4">
    <source>
        <dbReference type="SAM" id="SignalP"/>
    </source>
</evidence>
<organism evidence="6 7">
    <name type="scientific">Aporhodopirellula rubra</name>
    <dbReference type="NCBI Taxonomy" id="980271"/>
    <lineage>
        <taxon>Bacteria</taxon>
        <taxon>Pseudomonadati</taxon>
        <taxon>Planctomycetota</taxon>
        <taxon>Planctomycetia</taxon>
        <taxon>Pirellulales</taxon>
        <taxon>Pirellulaceae</taxon>
        <taxon>Aporhodopirellula</taxon>
    </lineage>
</organism>
<keyword evidence="7" id="KW-1185">Reference proteome</keyword>
<comment type="subcellular location">
    <subcellularLocation>
        <location evidence="1">Cell envelope</location>
    </subcellularLocation>
</comment>
<dbReference type="Pfam" id="PF13407">
    <property type="entry name" value="Peripla_BP_4"/>
    <property type="match status" value="1"/>
</dbReference>
<dbReference type="Proteomes" id="UP000536179">
    <property type="component" value="Unassembled WGS sequence"/>
</dbReference>
<protein>
    <submittedName>
        <fullName evidence="6">Simple sugar transport system substrate-binding protein</fullName>
    </submittedName>
</protein>
<evidence type="ECO:0000313" key="6">
    <source>
        <dbReference type="EMBL" id="MBB3206731.1"/>
    </source>
</evidence>
<evidence type="ECO:0000313" key="7">
    <source>
        <dbReference type="Proteomes" id="UP000536179"/>
    </source>
</evidence>
<dbReference type="PANTHER" id="PTHR46847:SF3">
    <property type="entry name" value="GALACTOFURANOSE-BINDING PROTEIN YTFQ"/>
    <property type="match status" value="1"/>
</dbReference>
<keyword evidence="6" id="KW-0813">Transport</keyword>
<evidence type="ECO:0000256" key="1">
    <source>
        <dbReference type="ARBA" id="ARBA00004196"/>
    </source>
</evidence>
<feature type="domain" description="Periplasmic binding protein" evidence="5">
    <location>
        <begin position="48"/>
        <end position="305"/>
    </location>
</feature>
<gene>
    <name evidence="6" type="ORF">FHS27_002543</name>
</gene>
<evidence type="ECO:0000256" key="3">
    <source>
        <dbReference type="ARBA" id="ARBA00022729"/>
    </source>
</evidence>
<keyword evidence="3 4" id="KW-0732">Signal</keyword>
<dbReference type="EMBL" id="JACHXU010000007">
    <property type="protein sequence ID" value="MBB3206731.1"/>
    <property type="molecule type" value="Genomic_DNA"/>
</dbReference>
<keyword evidence="6" id="KW-0762">Sugar transport</keyword>
<dbReference type="PROSITE" id="PS51257">
    <property type="entry name" value="PROKAR_LIPOPROTEIN"/>
    <property type="match status" value="1"/>
</dbReference>
<dbReference type="SUPFAM" id="SSF53822">
    <property type="entry name" value="Periplasmic binding protein-like I"/>
    <property type="match status" value="1"/>
</dbReference>
<dbReference type="RefSeq" id="WP_184305170.1">
    <property type="nucleotide sequence ID" value="NZ_JACHXU010000007.1"/>
</dbReference>
<dbReference type="InterPro" id="IPR025997">
    <property type="entry name" value="SBP_2_dom"/>
</dbReference>
<dbReference type="GO" id="GO:0030313">
    <property type="term" value="C:cell envelope"/>
    <property type="evidence" value="ECO:0007669"/>
    <property type="project" value="UniProtKB-SubCell"/>
</dbReference>
<feature type="chain" id="PRO_5030892388" evidence="4">
    <location>
        <begin position="29"/>
        <end position="335"/>
    </location>
</feature>